<feature type="region of interest" description="Disordered" evidence="4">
    <location>
        <begin position="161"/>
        <end position="249"/>
    </location>
</feature>
<dbReference type="PROSITE" id="PS50106">
    <property type="entry name" value="PDZ"/>
    <property type="match status" value="1"/>
</dbReference>
<proteinExistence type="predicted"/>
<dbReference type="PANTHER" id="PTHR24135:SF28">
    <property type="entry name" value="LD13733P"/>
    <property type="match status" value="1"/>
</dbReference>
<feature type="repeat" description="ANK" evidence="2">
    <location>
        <begin position="97"/>
        <end position="129"/>
    </location>
</feature>
<keyword evidence="2" id="KW-0040">ANK repeat</keyword>
<dbReference type="Gene3D" id="1.25.40.20">
    <property type="entry name" value="Ankyrin repeat-containing domain"/>
    <property type="match status" value="1"/>
</dbReference>
<keyword evidence="1 3" id="KW-0728">SH3 domain</keyword>
<accession>A0ABM1E9V4</accession>
<evidence type="ECO:0000313" key="7">
    <source>
        <dbReference type="Proteomes" id="UP000695022"/>
    </source>
</evidence>
<dbReference type="InterPro" id="IPR001478">
    <property type="entry name" value="PDZ"/>
</dbReference>
<dbReference type="InterPro" id="IPR002110">
    <property type="entry name" value="Ankyrin_rpt"/>
</dbReference>
<dbReference type="Gene3D" id="2.30.30.40">
    <property type="entry name" value="SH3 Domains"/>
    <property type="match status" value="1"/>
</dbReference>
<evidence type="ECO:0000256" key="1">
    <source>
        <dbReference type="ARBA" id="ARBA00022443"/>
    </source>
</evidence>
<dbReference type="Pfam" id="PF07653">
    <property type="entry name" value="SH3_2"/>
    <property type="match status" value="1"/>
</dbReference>
<dbReference type="InterPro" id="IPR051569">
    <property type="entry name" value="SHANK"/>
</dbReference>
<feature type="domain" description="SH3" evidence="5">
    <location>
        <begin position="259"/>
        <end position="318"/>
    </location>
</feature>
<evidence type="ECO:0000256" key="4">
    <source>
        <dbReference type="SAM" id="MobiDB-lite"/>
    </source>
</evidence>
<evidence type="ECO:0000256" key="2">
    <source>
        <dbReference type="PROSITE-ProRule" id="PRU00023"/>
    </source>
</evidence>
<gene>
    <name evidence="8" type="primary">LOC106810206</name>
</gene>
<dbReference type="InterPro" id="IPR036770">
    <property type="entry name" value="Ankyrin_rpt-contain_sf"/>
</dbReference>
<feature type="compositionally biased region" description="Low complexity" evidence="4">
    <location>
        <begin position="231"/>
        <end position="245"/>
    </location>
</feature>
<feature type="compositionally biased region" description="Polar residues" evidence="4">
    <location>
        <begin position="197"/>
        <end position="207"/>
    </location>
</feature>
<dbReference type="PROSITE" id="PS50002">
    <property type="entry name" value="SH3"/>
    <property type="match status" value="1"/>
</dbReference>
<dbReference type="SUPFAM" id="SSF50044">
    <property type="entry name" value="SH3-domain"/>
    <property type="match status" value="1"/>
</dbReference>
<feature type="domain" description="PDZ" evidence="6">
    <location>
        <begin position="353"/>
        <end position="418"/>
    </location>
</feature>
<dbReference type="SMART" id="SM00248">
    <property type="entry name" value="ANK"/>
    <property type="match status" value="2"/>
</dbReference>
<dbReference type="Pfam" id="PF12796">
    <property type="entry name" value="Ank_2"/>
    <property type="match status" value="1"/>
</dbReference>
<dbReference type="InterPro" id="IPR036028">
    <property type="entry name" value="SH3-like_dom_sf"/>
</dbReference>
<dbReference type="PROSITE" id="PS50297">
    <property type="entry name" value="ANK_REP_REGION"/>
    <property type="match status" value="1"/>
</dbReference>
<sequence length="418" mass="46611">MTLMKDLKDACNFGLYCPPANGRAGKFLEEERPMRDYPLTGPIGYLEFKYKRRLYKALHMDEKQLKQLHTKVCKHGFAQHLDLLLFYGAEMNAKNASGNTPLHVCCINNQDSCARLLLFRGADKNAQNFANQTPYQVSVVAGNLELADIIKNHGTDEIVPFRETPKYSNRRRMSVAAHPGTPQYARPDRWQGKAPSPAQSTRSLPQFSSAGSTLSLSDSSSNMNHADVDDSASSYNSGKSSNSTSPVYVSPKKRLYPAMPGRTFVCVKPYLPKEDGELALKKGDFVDVLSIGERGFWEGKVGHREGWFPNDYVEEVQMRRRKGSDSDDEDSVILNKNTLAALVSGQLDHQPKTVVLQRSNKGFGFVLRGARSLGAKLNFHPTDQFPALQYLDDVDKDGMGWKAGLRPGDFVIEVRIKA</sequence>
<dbReference type="RefSeq" id="XP_014668975.1">
    <property type="nucleotide sequence ID" value="XM_014813489.1"/>
</dbReference>
<evidence type="ECO:0000313" key="8">
    <source>
        <dbReference type="RefSeq" id="XP_014668975.1"/>
    </source>
</evidence>
<dbReference type="PROSITE" id="PS50088">
    <property type="entry name" value="ANK_REPEAT"/>
    <property type="match status" value="1"/>
</dbReference>
<dbReference type="SMART" id="SM00326">
    <property type="entry name" value="SH3"/>
    <property type="match status" value="1"/>
</dbReference>
<feature type="compositionally biased region" description="Low complexity" evidence="4">
    <location>
        <begin position="208"/>
        <end position="221"/>
    </location>
</feature>
<dbReference type="SUPFAM" id="SSF48403">
    <property type="entry name" value="Ankyrin repeat"/>
    <property type="match status" value="1"/>
</dbReference>
<dbReference type="PANTHER" id="PTHR24135">
    <property type="entry name" value="SH3 AND MULTIPLE ANKYRIN REPEAT DOMAINS PROTEIN"/>
    <property type="match status" value="1"/>
</dbReference>
<name>A0ABM1E9V4_PRICU</name>
<evidence type="ECO:0000259" key="5">
    <source>
        <dbReference type="PROSITE" id="PS50002"/>
    </source>
</evidence>
<dbReference type="GeneID" id="106810206"/>
<dbReference type="Proteomes" id="UP000695022">
    <property type="component" value="Unplaced"/>
</dbReference>
<keyword evidence="7" id="KW-1185">Reference proteome</keyword>
<dbReference type="InterPro" id="IPR036034">
    <property type="entry name" value="PDZ_sf"/>
</dbReference>
<protein>
    <submittedName>
        <fullName evidence="8">SH3 and multiple ankyrin repeat domains protein 3-like</fullName>
    </submittedName>
</protein>
<reference evidence="8" key="1">
    <citation type="submission" date="2025-08" db="UniProtKB">
        <authorList>
            <consortium name="RefSeq"/>
        </authorList>
    </citation>
    <scope>IDENTIFICATION</scope>
</reference>
<dbReference type="SUPFAM" id="SSF50156">
    <property type="entry name" value="PDZ domain-like"/>
    <property type="match status" value="1"/>
</dbReference>
<organism evidence="7 8">
    <name type="scientific">Priapulus caudatus</name>
    <name type="common">Priapulid worm</name>
    <dbReference type="NCBI Taxonomy" id="37621"/>
    <lineage>
        <taxon>Eukaryota</taxon>
        <taxon>Metazoa</taxon>
        <taxon>Ecdysozoa</taxon>
        <taxon>Scalidophora</taxon>
        <taxon>Priapulida</taxon>
        <taxon>Priapulimorpha</taxon>
        <taxon>Priapulimorphida</taxon>
        <taxon>Priapulidae</taxon>
        <taxon>Priapulus</taxon>
    </lineage>
</organism>
<evidence type="ECO:0000259" key="6">
    <source>
        <dbReference type="PROSITE" id="PS50106"/>
    </source>
</evidence>
<dbReference type="Gene3D" id="2.30.42.10">
    <property type="match status" value="1"/>
</dbReference>
<evidence type="ECO:0000256" key="3">
    <source>
        <dbReference type="PROSITE-ProRule" id="PRU00192"/>
    </source>
</evidence>
<dbReference type="InterPro" id="IPR001452">
    <property type="entry name" value="SH3_domain"/>
</dbReference>